<dbReference type="InterPro" id="IPR036864">
    <property type="entry name" value="Zn2-C6_fun-type_DNA-bd_sf"/>
</dbReference>
<dbReference type="GO" id="GO:0005634">
    <property type="term" value="C:nucleus"/>
    <property type="evidence" value="ECO:0007669"/>
    <property type="project" value="UniProtKB-SubCell"/>
</dbReference>
<evidence type="ECO:0000313" key="5">
    <source>
        <dbReference type="EMBL" id="SCU86094.1"/>
    </source>
</evidence>
<evidence type="ECO:0000256" key="2">
    <source>
        <dbReference type="ARBA" id="ARBA00023242"/>
    </source>
</evidence>
<dbReference type="PANTHER" id="PTHR37534">
    <property type="entry name" value="TRANSCRIPTIONAL ACTIVATOR PROTEIN UGA3"/>
    <property type="match status" value="1"/>
</dbReference>
<comment type="subcellular location">
    <subcellularLocation>
        <location evidence="1">Nucleus</location>
    </subcellularLocation>
</comment>
<dbReference type="PROSITE" id="PS50048">
    <property type="entry name" value="ZN2_CY6_FUNGAL_2"/>
    <property type="match status" value="1"/>
</dbReference>
<feature type="domain" description="Zn(2)-C6 fungal-type" evidence="4">
    <location>
        <begin position="20"/>
        <end position="51"/>
    </location>
</feature>
<dbReference type="InterPro" id="IPR021858">
    <property type="entry name" value="Fun_TF"/>
</dbReference>
<feature type="region of interest" description="Disordered" evidence="3">
    <location>
        <begin position="1"/>
        <end position="22"/>
    </location>
</feature>
<dbReference type="GO" id="GO:0045944">
    <property type="term" value="P:positive regulation of transcription by RNA polymerase II"/>
    <property type="evidence" value="ECO:0007669"/>
    <property type="project" value="TreeGrafter"/>
</dbReference>
<evidence type="ECO:0000256" key="1">
    <source>
        <dbReference type="ARBA" id="ARBA00004123"/>
    </source>
</evidence>
<organism evidence="5 6">
    <name type="scientific">Lachancea mirantina</name>
    <dbReference type="NCBI Taxonomy" id="1230905"/>
    <lineage>
        <taxon>Eukaryota</taxon>
        <taxon>Fungi</taxon>
        <taxon>Dikarya</taxon>
        <taxon>Ascomycota</taxon>
        <taxon>Saccharomycotina</taxon>
        <taxon>Saccharomycetes</taxon>
        <taxon>Saccharomycetales</taxon>
        <taxon>Saccharomycetaceae</taxon>
        <taxon>Lachancea</taxon>
    </lineage>
</organism>
<dbReference type="CDD" id="cd00067">
    <property type="entry name" value="GAL4"/>
    <property type="match status" value="1"/>
</dbReference>
<dbReference type="EMBL" id="LT598463">
    <property type="protein sequence ID" value="SCU86094.1"/>
    <property type="molecule type" value="Genomic_DNA"/>
</dbReference>
<evidence type="ECO:0000259" key="4">
    <source>
        <dbReference type="PROSITE" id="PS50048"/>
    </source>
</evidence>
<reference evidence="5 6" key="1">
    <citation type="submission" date="2016-03" db="EMBL/GenBank/DDBJ databases">
        <authorList>
            <person name="Devillers H."/>
        </authorList>
    </citation>
    <scope>NUCLEOTIDE SEQUENCE [LARGE SCALE GENOMIC DNA]</scope>
    <source>
        <strain evidence="5">CBS 11717</strain>
    </source>
</reference>
<dbReference type="Pfam" id="PF00172">
    <property type="entry name" value="Zn_clus"/>
    <property type="match status" value="1"/>
</dbReference>
<keyword evidence="6" id="KW-1185">Reference proteome</keyword>
<proteinExistence type="predicted"/>
<protein>
    <submittedName>
        <fullName evidence="5">LAMI_0D00386g1_1</fullName>
    </submittedName>
</protein>
<dbReference type="Proteomes" id="UP000191024">
    <property type="component" value="Chromosome D"/>
</dbReference>
<dbReference type="STRING" id="1230905.A0A1G4J895"/>
<accession>A0A1G4J895</accession>
<dbReference type="GO" id="GO:0000976">
    <property type="term" value="F:transcription cis-regulatory region binding"/>
    <property type="evidence" value="ECO:0007669"/>
    <property type="project" value="TreeGrafter"/>
</dbReference>
<dbReference type="PROSITE" id="PS00463">
    <property type="entry name" value="ZN2_CY6_FUNGAL_1"/>
    <property type="match status" value="1"/>
</dbReference>
<dbReference type="Gene3D" id="4.10.240.10">
    <property type="entry name" value="Zn(2)-C6 fungal-type DNA-binding domain"/>
    <property type="match status" value="1"/>
</dbReference>
<dbReference type="SMART" id="SM00066">
    <property type="entry name" value="GAL4"/>
    <property type="match status" value="1"/>
</dbReference>
<dbReference type="AlphaFoldDB" id="A0A1G4J895"/>
<evidence type="ECO:0000313" key="6">
    <source>
        <dbReference type="Proteomes" id="UP000191024"/>
    </source>
</evidence>
<gene>
    <name evidence="5" type="ORF">LAMI_0D00386G</name>
</gene>
<dbReference type="Pfam" id="PF11951">
    <property type="entry name" value="Fungal_trans_2"/>
    <property type="match status" value="1"/>
</dbReference>
<dbReference type="PANTHER" id="PTHR37534:SF43">
    <property type="entry name" value="FINGER DOMAIN PROTEIN, PUTATIVE (AFU_ORTHOLOGUE AFUA_1G01850)-RELATED"/>
    <property type="match status" value="1"/>
</dbReference>
<keyword evidence="2" id="KW-0539">Nucleus</keyword>
<dbReference type="GO" id="GO:0008270">
    <property type="term" value="F:zinc ion binding"/>
    <property type="evidence" value="ECO:0007669"/>
    <property type="project" value="InterPro"/>
</dbReference>
<sequence length="613" mass="69635">MRHTKPVENMADKKKRSRGGCKNCKRSKIKCDETKPKCLNCLKKGSTNCDYSIVLVWGGRPFKSRKRRTLALPHTTWINGVLKLENDSVTEKLASEMTSEIITRPDAFKTEFIQDDLVPSEQTFISNDCCSLEPSTGGLQLSNLHESSLSTSEMGPFKASTPPQINLRSLHLPDPRPAILTQSSYYSEIFDFYLKETAHLFVPAPRTLYAHNPFHTILPQMAMRNSTLMNLLLAFGINHRLKFIIPGEDLAFEALDETSSLISDGRHIVSNLLTRTLQDLLNQLILPDAQHSDMTLITIMMFAGFDIFFSDARYKWRSHIYGARRIMRRRLEASSQKSLAISHSEHTTENAFFTTMWFSYLNIISVLSSVNTNGSEFDLSGIKYDFSAVDDVKSIHSLRVRLKDIEYFTGLDLKNLSFLAGVASLLSRAESSIDSTPSQAVIVEAFELSNQILRYLDKSEREREEIYQEFFAGRYDSESSRQYEDYKTLRATNLIFGLTGALQLLRRVIGMQADSELVRDILQRITILIKTKIPIGSSTAACITFCLFCCGSELHDESSKSDRQVYTDNLSALGKRGMTSAYKANLLMRQCWHQKKAWWIILQESNLDINFAL</sequence>
<feature type="compositionally biased region" description="Basic residues" evidence="3">
    <location>
        <begin position="13"/>
        <end position="22"/>
    </location>
</feature>
<dbReference type="GO" id="GO:0000981">
    <property type="term" value="F:DNA-binding transcription factor activity, RNA polymerase II-specific"/>
    <property type="evidence" value="ECO:0007669"/>
    <property type="project" value="InterPro"/>
</dbReference>
<dbReference type="OrthoDB" id="5229455at2759"/>
<dbReference type="InterPro" id="IPR001138">
    <property type="entry name" value="Zn2Cys6_DnaBD"/>
</dbReference>
<evidence type="ECO:0000256" key="3">
    <source>
        <dbReference type="SAM" id="MobiDB-lite"/>
    </source>
</evidence>
<name>A0A1G4J895_9SACH</name>
<dbReference type="SUPFAM" id="SSF57701">
    <property type="entry name" value="Zn2/Cys6 DNA-binding domain"/>
    <property type="match status" value="1"/>
</dbReference>